<sequence length="96" mass="10873">MAFMPPFGPPPGTTVQQGPTLPPPPFEPPISAFAVDPGAISRCLYRNTFVWLTNGNRFWFFPTFVGRFSVTGYRWTGRFWVIFGISLREISSFSCF</sequence>
<protein>
    <submittedName>
        <fullName evidence="2">Transporter</fullName>
    </submittedName>
</protein>
<evidence type="ECO:0000256" key="1">
    <source>
        <dbReference type="SAM" id="MobiDB-lite"/>
    </source>
</evidence>
<dbReference type="AlphaFoldDB" id="A0A2T6G892"/>
<comment type="caution">
    <text evidence="2">The sequence shown here is derived from an EMBL/GenBank/DDBJ whole genome shotgun (WGS) entry which is preliminary data.</text>
</comment>
<evidence type="ECO:0000313" key="3">
    <source>
        <dbReference type="Proteomes" id="UP000244184"/>
    </source>
</evidence>
<organism evidence="2 3">
    <name type="scientific">Paenibacillus elgii</name>
    <dbReference type="NCBI Taxonomy" id="189691"/>
    <lineage>
        <taxon>Bacteria</taxon>
        <taxon>Bacillati</taxon>
        <taxon>Bacillota</taxon>
        <taxon>Bacilli</taxon>
        <taxon>Bacillales</taxon>
        <taxon>Paenibacillaceae</taxon>
        <taxon>Paenibacillus</taxon>
    </lineage>
</organism>
<proteinExistence type="predicted"/>
<feature type="region of interest" description="Disordered" evidence="1">
    <location>
        <begin position="1"/>
        <end position="24"/>
    </location>
</feature>
<evidence type="ECO:0000313" key="2">
    <source>
        <dbReference type="EMBL" id="PUA40367.1"/>
    </source>
</evidence>
<dbReference type="EMBL" id="PYHP01000011">
    <property type="protein sequence ID" value="PUA40367.1"/>
    <property type="molecule type" value="Genomic_DNA"/>
</dbReference>
<reference evidence="2 3" key="1">
    <citation type="submission" date="2018-03" db="EMBL/GenBank/DDBJ databases">
        <title>Genome sequence of Paenibacillus elgii strain AC13 an antimicrobial compound producing bacteria.</title>
        <authorList>
            <person name="Kurokawa A.S."/>
            <person name="Araujo J.F."/>
            <person name="Costa R.A."/>
            <person name="Ortega D.B."/>
            <person name="Pires A.S."/>
            <person name="Pappas G.J.Jr."/>
            <person name="Franco O.L."/>
            <person name="Barreto C."/>
            <person name="Magalhaes B.S."/>
            <person name="Kruger R.H."/>
        </authorList>
    </citation>
    <scope>NUCLEOTIDE SEQUENCE [LARGE SCALE GENOMIC DNA]</scope>
    <source>
        <strain evidence="2 3">AC13</strain>
    </source>
</reference>
<feature type="compositionally biased region" description="Pro residues" evidence="1">
    <location>
        <begin position="1"/>
        <end position="12"/>
    </location>
</feature>
<dbReference type="Proteomes" id="UP000244184">
    <property type="component" value="Unassembled WGS sequence"/>
</dbReference>
<accession>A0A2T6G892</accession>
<name>A0A2T6G892_9BACL</name>
<gene>
    <name evidence="2" type="ORF">C8Z91_04495</name>
</gene>